<feature type="region of interest" description="Disordered" evidence="1">
    <location>
        <begin position="88"/>
        <end position="122"/>
    </location>
</feature>
<sequence length="322" mass="36411">MRADARSLVRHRFQDSVVSLRSGARETVLREIVLRELGALVSLRLMEKESARSAQSARRLHCSSTHPRLNAGRMLPKGAKTALPAVRGKQTRMSVTGQLRTSDEVKSQHKAKRGVQAKPSGKTCSEFATRLGEAETRISRLEDDVVSQRTLGDTMEKKREDAQWKLTDLEDKRRRNNLRVLGIPEGAKGLDLRGFVVALFKEAFPDLNQWEWEREIQRAHQVPFISTAKSSVAGDIKPRAMLISLLNFQARRAVYDLAHPDRKRTARGCDFFVRPDFCHTTVEKRWKLSANFAPAEQRVAGLLDESSQIKGDSCRQNPVLYV</sequence>
<reference evidence="2" key="1">
    <citation type="journal article" date="2022" name="bioRxiv">
        <title>Sequencing and chromosome-scale assembly of the giantPleurodeles waltlgenome.</title>
        <authorList>
            <person name="Brown T."/>
            <person name="Elewa A."/>
            <person name="Iarovenko S."/>
            <person name="Subramanian E."/>
            <person name="Araus A.J."/>
            <person name="Petzold A."/>
            <person name="Susuki M."/>
            <person name="Suzuki K.-i.T."/>
            <person name="Hayashi T."/>
            <person name="Toyoda A."/>
            <person name="Oliveira C."/>
            <person name="Osipova E."/>
            <person name="Leigh N.D."/>
            <person name="Simon A."/>
            <person name="Yun M.H."/>
        </authorList>
    </citation>
    <scope>NUCLEOTIDE SEQUENCE</scope>
    <source>
        <strain evidence="2">20211129_DDA</strain>
        <tissue evidence="2">Liver</tissue>
    </source>
</reference>
<evidence type="ECO:0000313" key="2">
    <source>
        <dbReference type="EMBL" id="KAJ1175473.1"/>
    </source>
</evidence>
<evidence type="ECO:0000313" key="3">
    <source>
        <dbReference type="Proteomes" id="UP001066276"/>
    </source>
</evidence>
<protein>
    <recommendedName>
        <fullName evidence="4">Transposase</fullName>
    </recommendedName>
</protein>
<gene>
    <name evidence="2" type="ORF">NDU88_000761</name>
</gene>
<dbReference type="AlphaFoldDB" id="A0AAV7TFV7"/>
<comment type="caution">
    <text evidence="2">The sequence shown here is derived from an EMBL/GenBank/DDBJ whole genome shotgun (WGS) entry which is preliminary data.</text>
</comment>
<accession>A0AAV7TFV7</accession>
<dbReference type="Proteomes" id="UP001066276">
    <property type="component" value="Chromosome 3_2"/>
</dbReference>
<dbReference type="EMBL" id="JANPWB010000006">
    <property type="protein sequence ID" value="KAJ1175473.1"/>
    <property type="molecule type" value="Genomic_DNA"/>
</dbReference>
<dbReference type="Gene3D" id="3.30.70.1820">
    <property type="entry name" value="L1 transposable element, RRM domain"/>
    <property type="match status" value="1"/>
</dbReference>
<proteinExistence type="predicted"/>
<evidence type="ECO:0008006" key="4">
    <source>
        <dbReference type="Google" id="ProtNLM"/>
    </source>
</evidence>
<dbReference type="PANTHER" id="PTHR11505">
    <property type="entry name" value="L1 TRANSPOSABLE ELEMENT-RELATED"/>
    <property type="match status" value="1"/>
</dbReference>
<dbReference type="InterPro" id="IPR004244">
    <property type="entry name" value="Transposase_22"/>
</dbReference>
<name>A0AAV7TFV7_PLEWA</name>
<organism evidence="2 3">
    <name type="scientific">Pleurodeles waltl</name>
    <name type="common">Iberian ribbed newt</name>
    <dbReference type="NCBI Taxonomy" id="8319"/>
    <lineage>
        <taxon>Eukaryota</taxon>
        <taxon>Metazoa</taxon>
        <taxon>Chordata</taxon>
        <taxon>Craniata</taxon>
        <taxon>Vertebrata</taxon>
        <taxon>Euteleostomi</taxon>
        <taxon>Amphibia</taxon>
        <taxon>Batrachia</taxon>
        <taxon>Caudata</taxon>
        <taxon>Salamandroidea</taxon>
        <taxon>Salamandridae</taxon>
        <taxon>Pleurodelinae</taxon>
        <taxon>Pleurodeles</taxon>
    </lineage>
</organism>
<feature type="compositionally biased region" description="Polar residues" evidence="1">
    <location>
        <begin position="91"/>
        <end position="100"/>
    </location>
</feature>
<keyword evidence="3" id="KW-1185">Reference proteome</keyword>
<evidence type="ECO:0000256" key="1">
    <source>
        <dbReference type="SAM" id="MobiDB-lite"/>
    </source>
</evidence>